<sequence length="116" mass="12552">MSNSKSGRGSLLAGGIAATLASACCLGPLILLALGVSGAWIGSLTALEPYRPIFIAIALIAIFFAWRRIYRRADDCNPDNTCATPNARKSYKVMFWLVAVLTLTALAYPYVVPFFY</sequence>
<evidence type="ECO:0000256" key="11">
    <source>
        <dbReference type="ARBA" id="ARBA00022989"/>
    </source>
</evidence>
<dbReference type="OrthoDB" id="9813737at2"/>
<evidence type="ECO:0000256" key="3">
    <source>
        <dbReference type="ARBA" id="ARBA00017053"/>
    </source>
</evidence>
<dbReference type="InterPro" id="IPR003457">
    <property type="entry name" value="Transprt_MerT"/>
</dbReference>
<evidence type="ECO:0000256" key="8">
    <source>
        <dbReference type="ARBA" id="ARBA00022692"/>
    </source>
</evidence>
<evidence type="ECO:0000256" key="14">
    <source>
        <dbReference type="ARBA" id="ARBA00045720"/>
    </source>
</evidence>
<organism evidence="16 17">
    <name type="scientific">Pseudidiomarina atlantica</name>
    <dbReference type="NCBI Taxonomy" id="1517416"/>
    <lineage>
        <taxon>Bacteria</taxon>
        <taxon>Pseudomonadati</taxon>
        <taxon>Pseudomonadota</taxon>
        <taxon>Gammaproteobacteria</taxon>
        <taxon>Alteromonadales</taxon>
        <taxon>Idiomarinaceae</taxon>
        <taxon>Pseudidiomarina</taxon>
    </lineage>
</organism>
<evidence type="ECO:0000256" key="4">
    <source>
        <dbReference type="ARBA" id="ARBA00022448"/>
    </source>
</evidence>
<evidence type="ECO:0000256" key="2">
    <source>
        <dbReference type="ARBA" id="ARBA00008224"/>
    </source>
</evidence>
<keyword evidence="9" id="KW-0479">Metal-binding</keyword>
<dbReference type="RefSeq" id="WP_034734507.1">
    <property type="nucleotide sequence ID" value="NZ_JPIN01000048.1"/>
</dbReference>
<dbReference type="eggNOG" id="COG2608">
    <property type="taxonomic scope" value="Bacteria"/>
</dbReference>
<evidence type="ECO:0000256" key="7">
    <source>
        <dbReference type="ARBA" id="ARBA00022519"/>
    </source>
</evidence>
<keyword evidence="10" id="KW-0476">Mercury</keyword>
<keyword evidence="7" id="KW-0997">Cell inner membrane</keyword>
<keyword evidence="4" id="KW-0813">Transport</keyword>
<evidence type="ECO:0000256" key="9">
    <source>
        <dbReference type="ARBA" id="ARBA00022723"/>
    </source>
</evidence>
<dbReference type="GO" id="GO:0005886">
    <property type="term" value="C:plasma membrane"/>
    <property type="evidence" value="ECO:0007669"/>
    <property type="project" value="UniProtKB-SubCell"/>
</dbReference>
<keyword evidence="12 15" id="KW-0472">Membrane</keyword>
<evidence type="ECO:0000256" key="1">
    <source>
        <dbReference type="ARBA" id="ARBA00004429"/>
    </source>
</evidence>
<evidence type="ECO:0000256" key="6">
    <source>
        <dbReference type="ARBA" id="ARBA00022475"/>
    </source>
</evidence>
<comment type="subcellular location">
    <subcellularLocation>
        <location evidence="1">Cell inner membrane</location>
        <topology evidence="1">Multi-pass membrane protein</topology>
    </subcellularLocation>
</comment>
<dbReference type="Pfam" id="PF02411">
    <property type="entry name" value="MerT"/>
    <property type="match status" value="1"/>
</dbReference>
<keyword evidence="17" id="KW-1185">Reference proteome</keyword>
<evidence type="ECO:0000256" key="12">
    <source>
        <dbReference type="ARBA" id="ARBA00023136"/>
    </source>
</evidence>
<keyword evidence="5" id="KW-0475">Mercuric resistance</keyword>
<keyword evidence="6" id="KW-1003">Cell membrane</keyword>
<evidence type="ECO:0000313" key="16">
    <source>
        <dbReference type="EMBL" id="KFZ27744.1"/>
    </source>
</evidence>
<evidence type="ECO:0000256" key="13">
    <source>
        <dbReference type="ARBA" id="ARBA00030934"/>
    </source>
</evidence>
<dbReference type="GO" id="GO:0015097">
    <property type="term" value="F:mercury ion transmembrane transporter activity"/>
    <property type="evidence" value="ECO:0007669"/>
    <property type="project" value="InterPro"/>
</dbReference>
<comment type="caution">
    <text evidence="16">The sequence shown here is derived from an EMBL/GenBank/DDBJ whole genome shotgun (WGS) entry which is preliminary data.</text>
</comment>
<accession>A0A094IPH4</accession>
<proteinExistence type="inferred from homology"/>
<evidence type="ECO:0000313" key="17">
    <source>
        <dbReference type="Proteomes" id="UP000053718"/>
    </source>
</evidence>
<dbReference type="NCBIfam" id="NF010314">
    <property type="entry name" value="PRK13751.2"/>
    <property type="match status" value="1"/>
</dbReference>
<comment type="function">
    <text evidence="14">Involved in mercury resistance. Probably transfers a mercuric ion from the periplasmic Hg(2+)-binding protein MerP to the cytoplasmic mercuric reductase MerA.</text>
</comment>
<evidence type="ECO:0000256" key="10">
    <source>
        <dbReference type="ARBA" id="ARBA00022914"/>
    </source>
</evidence>
<name>A0A094IPH4_9GAMM</name>
<feature type="transmembrane region" description="Helical" evidence="15">
    <location>
        <begin position="12"/>
        <end position="41"/>
    </location>
</feature>
<evidence type="ECO:0000256" key="15">
    <source>
        <dbReference type="SAM" id="Phobius"/>
    </source>
</evidence>
<evidence type="ECO:0000256" key="5">
    <source>
        <dbReference type="ARBA" id="ARBA00022466"/>
    </source>
</evidence>
<keyword evidence="8 15" id="KW-0812">Transmembrane</keyword>
<feature type="transmembrane region" description="Helical" evidence="15">
    <location>
        <begin position="53"/>
        <end position="70"/>
    </location>
</feature>
<protein>
    <recommendedName>
        <fullName evidence="3">Mercuric transport protein MerT</fullName>
    </recommendedName>
    <alternativeName>
        <fullName evidence="13">Mercury ion transport protein</fullName>
    </alternativeName>
</protein>
<reference evidence="16 17" key="1">
    <citation type="submission" date="2014-06" db="EMBL/GenBank/DDBJ databases">
        <title>Draft genome sequence of Idiomarina sp. MCCC 1A10513.</title>
        <authorList>
            <person name="Du J."/>
            <person name="Lai Q."/>
            <person name="Shao Z."/>
        </authorList>
    </citation>
    <scope>NUCLEOTIDE SEQUENCE [LARGE SCALE GENOMIC DNA]</scope>
    <source>
        <strain evidence="16 17">MCCC 1A10513</strain>
    </source>
</reference>
<dbReference type="AlphaFoldDB" id="A0A094IPH4"/>
<feature type="transmembrane region" description="Helical" evidence="15">
    <location>
        <begin position="91"/>
        <end position="111"/>
    </location>
</feature>
<keyword evidence="11 15" id="KW-1133">Transmembrane helix</keyword>
<dbReference type="Gene3D" id="1.10.287.910">
    <property type="entry name" value="bacterial mercury transporter, merf"/>
    <property type="match status" value="1"/>
</dbReference>
<dbReference type="PROSITE" id="PS51257">
    <property type="entry name" value="PROKAR_LIPOPROTEIN"/>
    <property type="match status" value="1"/>
</dbReference>
<dbReference type="EMBL" id="JPIN01000048">
    <property type="protein sequence ID" value="KFZ27744.1"/>
    <property type="molecule type" value="Genomic_DNA"/>
</dbReference>
<comment type="similarity">
    <text evidence="2">Belongs to the MerT family.</text>
</comment>
<dbReference type="STRING" id="1517416.IDAT_13060"/>
<gene>
    <name evidence="16" type="ORF">IDAT_13060</name>
</gene>
<dbReference type="GO" id="GO:0046872">
    <property type="term" value="F:metal ion binding"/>
    <property type="evidence" value="ECO:0007669"/>
    <property type="project" value="UniProtKB-KW"/>
</dbReference>
<dbReference type="Proteomes" id="UP000053718">
    <property type="component" value="Unassembled WGS sequence"/>
</dbReference>